<keyword evidence="6" id="KW-0067">ATP-binding</keyword>
<evidence type="ECO:0000256" key="1">
    <source>
        <dbReference type="ARBA" id="ARBA00022679"/>
    </source>
</evidence>
<evidence type="ECO:0000256" key="6">
    <source>
        <dbReference type="ARBA" id="ARBA00022840"/>
    </source>
</evidence>
<dbReference type="Pfam" id="PF01743">
    <property type="entry name" value="PolyA_pol"/>
    <property type="match status" value="1"/>
</dbReference>
<evidence type="ECO:0000313" key="11">
    <source>
        <dbReference type="EMBL" id="GHF98938.1"/>
    </source>
</evidence>
<name>A0ABQ3K0S6_9DEIO</name>
<keyword evidence="1 9" id="KW-0808">Transferase</keyword>
<evidence type="ECO:0000256" key="8">
    <source>
        <dbReference type="ARBA" id="ARBA00022884"/>
    </source>
</evidence>
<keyword evidence="7" id="KW-0460">Magnesium</keyword>
<protein>
    <submittedName>
        <fullName evidence="11">tRNA nucleotidyltransferase</fullName>
    </submittedName>
</protein>
<evidence type="ECO:0000256" key="5">
    <source>
        <dbReference type="ARBA" id="ARBA00022741"/>
    </source>
</evidence>
<dbReference type="EMBL" id="BNAL01000007">
    <property type="protein sequence ID" value="GHF98938.1"/>
    <property type="molecule type" value="Genomic_DNA"/>
</dbReference>
<evidence type="ECO:0000256" key="2">
    <source>
        <dbReference type="ARBA" id="ARBA00022694"/>
    </source>
</evidence>
<dbReference type="PANTHER" id="PTHR47545:SF1">
    <property type="entry name" value="MULTIFUNCTIONAL CCA PROTEIN"/>
    <property type="match status" value="1"/>
</dbReference>
<accession>A0ABQ3K0S6</accession>
<dbReference type="Gene3D" id="1.10.3090.10">
    <property type="entry name" value="cca-adding enzyme, domain 2"/>
    <property type="match status" value="1"/>
</dbReference>
<evidence type="ECO:0000256" key="3">
    <source>
        <dbReference type="ARBA" id="ARBA00022695"/>
    </source>
</evidence>
<evidence type="ECO:0000313" key="12">
    <source>
        <dbReference type="Proteomes" id="UP000632154"/>
    </source>
</evidence>
<evidence type="ECO:0000256" key="4">
    <source>
        <dbReference type="ARBA" id="ARBA00022723"/>
    </source>
</evidence>
<dbReference type="InterPro" id="IPR050124">
    <property type="entry name" value="tRNA_CCA-adding_enzyme"/>
</dbReference>
<dbReference type="PANTHER" id="PTHR47545">
    <property type="entry name" value="MULTIFUNCTIONAL CCA PROTEIN"/>
    <property type="match status" value="1"/>
</dbReference>
<reference evidence="12" key="1">
    <citation type="journal article" date="2019" name="Int. J. Syst. Evol. Microbiol.">
        <title>The Global Catalogue of Microorganisms (GCM) 10K type strain sequencing project: providing services to taxonomists for standard genome sequencing and annotation.</title>
        <authorList>
            <consortium name="The Broad Institute Genomics Platform"/>
            <consortium name="The Broad Institute Genome Sequencing Center for Infectious Disease"/>
            <person name="Wu L."/>
            <person name="Ma J."/>
        </authorList>
    </citation>
    <scope>NUCLEOTIDE SEQUENCE [LARGE SCALE GENOMIC DNA]</scope>
    <source>
        <strain evidence="12">CGMCC 1.18439</strain>
    </source>
</reference>
<dbReference type="Proteomes" id="UP000632154">
    <property type="component" value="Unassembled WGS sequence"/>
</dbReference>
<evidence type="ECO:0000256" key="9">
    <source>
        <dbReference type="RuleBase" id="RU003953"/>
    </source>
</evidence>
<proteinExistence type="inferred from homology"/>
<keyword evidence="2" id="KW-0819">tRNA processing</keyword>
<feature type="domain" description="Poly A polymerase head" evidence="10">
    <location>
        <begin position="35"/>
        <end position="163"/>
    </location>
</feature>
<dbReference type="InterPro" id="IPR043519">
    <property type="entry name" value="NT_sf"/>
</dbReference>
<comment type="caution">
    <text evidence="11">The sequence shown here is derived from an EMBL/GenBank/DDBJ whole genome shotgun (WGS) entry which is preliminary data.</text>
</comment>
<comment type="similarity">
    <text evidence="9">Belongs to the tRNA nucleotidyltransferase/poly(A) polymerase family.</text>
</comment>
<keyword evidence="3" id="KW-0548">Nucleotidyltransferase</keyword>
<dbReference type="InterPro" id="IPR002646">
    <property type="entry name" value="PolA_pol_head_dom"/>
</dbReference>
<dbReference type="CDD" id="cd05398">
    <property type="entry name" value="NT_ClassII-CCAase"/>
    <property type="match status" value="1"/>
</dbReference>
<organism evidence="11 12">
    <name type="scientific">Deinococcus piscis</name>
    <dbReference type="NCBI Taxonomy" id="394230"/>
    <lineage>
        <taxon>Bacteria</taxon>
        <taxon>Thermotogati</taxon>
        <taxon>Deinococcota</taxon>
        <taxon>Deinococci</taxon>
        <taxon>Deinococcales</taxon>
        <taxon>Deinococcaceae</taxon>
        <taxon>Deinococcus</taxon>
    </lineage>
</organism>
<evidence type="ECO:0000259" key="10">
    <source>
        <dbReference type="Pfam" id="PF01743"/>
    </source>
</evidence>
<keyword evidence="8 9" id="KW-0694">RNA-binding</keyword>
<keyword evidence="4" id="KW-0479">Metal-binding</keyword>
<dbReference type="Gene3D" id="3.30.460.10">
    <property type="entry name" value="Beta Polymerase, domain 2"/>
    <property type="match status" value="1"/>
</dbReference>
<gene>
    <name evidence="11" type="ORF">GCM10017783_08700</name>
</gene>
<evidence type="ECO:0000256" key="7">
    <source>
        <dbReference type="ARBA" id="ARBA00022842"/>
    </source>
</evidence>
<dbReference type="SUPFAM" id="SSF81301">
    <property type="entry name" value="Nucleotidyltransferase"/>
    <property type="match status" value="1"/>
</dbReference>
<dbReference type="SUPFAM" id="SSF81891">
    <property type="entry name" value="Poly A polymerase C-terminal region-like"/>
    <property type="match status" value="1"/>
</dbReference>
<keyword evidence="12" id="KW-1185">Reference proteome</keyword>
<sequence>MDAAGAQVWQALSPADRQFLSDLHADTAGQGELALVGGAVRDALLDVPADSPDLDIVLDTTGGLSVAELARRYSARTGLPYTFHPQFDNATLSLPGGRSADLIRARSETYPVPGQRPVAQAGTLTDDLWRRDFALNALALKLSEPELLDPTGGLPDLHARTLRPLHAHSLHEDASRLIRAARLAARLDLRPHPDLLRQVPDALALAHATPRLWAELGLLLHEPDPAQAAARLREWGAGAVLPNGLEDLWRSLHAAGAGPVGYAAALLHGAEQPGLWQERLGLSSAPTRLLERARSHTTFAPGSPEQTLRRVLFPQRPDYEPLQGRDLLAAGWAPGPGLGQALGHLQALRGSGEVSSRDEEWAALHAWQERPTGNGQH</sequence>
<keyword evidence="5" id="KW-0547">Nucleotide-binding</keyword>